<keyword evidence="1" id="KW-0496">Mitochondrion</keyword>
<organism evidence="1">
    <name type="scientific">Picea glauca</name>
    <name type="common">White spruce</name>
    <name type="synonym">Pinus glauca</name>
    <dbReference type="NCBI Taxonomy" id="3330"/>
    <lineage>
        <taxon>Eukaryota</taxon>
        <taxon>Viridiplantae</taxon>
        <taxon>Streptophyta</taxon>
        <taxon>Embryophyta</taxon>
        <taxon>Tracheophyta</taxon>
        <taxon>Spermatophyta</taxon>
        <taxon>Pinopsida</taxon>
        <taxon>Pinidae</taxon>
        <taxon>Conifers I</taxon>
        <taxon>Pinales</taxon>
        <taxon>Pinaceae</taxon>
        <taxon>Picea</taxon>
    </lineage>
</organism>
<geneLocation type="mitochondrion" evidence="1"/>
<sequence>MKLLVHHTEWVRYPLVWQVRLCALDRIKPHAPPLERPPSIPLSFGPTVLPRRSVLSLRFWALNNIALAGRR</sequence>
<gene>
    <name evidence="1" type="ORF">ABT39_MTgene786</name>
</gene>
<reference evidence="1" key="1">
    <citation type="journal article" date="2015" name="Genome Biol. Evol.">
        <title>Organellar Genomes of White Spruce (Picea glauca): Assembly and Annotation.</title>
        <authorList>
            <person name="Jackman S.D."/>
            <person name="Warren R.L."/>
            <person name="Gibb E.A."/>
            <person name="Vandervalk B.P."/>
            <person name="Mohamadi H."/>
            <person name="Chu J."/>
            <person name="Raymond A."/>
            <person name="Pleasance S."/>
            <person name="Coope R."/>
            <person name="Wildung M.R."/>
            <person name="Ritland C.E."/>
            <person name="Bousquet J."/>
            <person name="Jones S.J."/>
            <person name="Bohlmann J."/>
            <person name="Birol I."/>
        </authorList>
    </citation>
    <scope>NUCLEOTIDE SEQUENCE [LARGE SCALE GENOMIC DNA]</scope>
    <source>
        <tissue evidence="1">Flushing bud</tissue>
    </source>
</reference>
<name>A0A101M501_PICGL</name>
<proteinExistence type="predicted"/>
<evidence type="ECO:0000313" key="1">
    <source>
        <dbReference type="EMBL" id="KUM50940.1"/>
    </source>
</evidence>
<protein>
    <submittedName>
        <fullName evidence="1">Uncharacterized protein</fullName>
    </submittedName>
</protein>
<dbReference type="AlphaFoldDB" id="A0A101M501"/>
<accession>A0A101M501</accession>
<comment type="caution">
    <text evidence="1">The sequence shown here is derived from an EMBL/GenBank/DDBJ whole genome shotgun (WGS) entry which is preliminary data.</text>
</comment>
<dbReference type="EMBL" id="LKAM01000001">
    <property type="protein sequence ID" value="KUM50940.1"/>
    <property type="molecule type" value="Genomic_DNA"/>
</dbReference>